<dbReference type="EMBL" id="CAIX01000429">
    <property type="protein sequence ID" value="CCI10849.1"/>
    <property type="molecule type" value="Genomic_DNA"/>
</dbReference>
<organism evidence="2 3">
    <name type="scientific">Albugo candida</name>
    <dbReference type="NCBI Taxonomy" id="65357"/>
    <lineage>
        <taxon>Eukaryota</taxon>
        <taxon>Sar</taxon>
        <taxon>Stramenopiles</taxon>
        <taxon>Oomycota</taxon>
        <taxon>Peronosporomycetes</taxon>
        <taxon>Albuginales</taxon>
        <taxon>Albuginaceae</taxon>
        <taxon>Albugo</taxon>
    </lineage>
</organism>
<name>A0A024FW11_9STRA</name>
<evidence type="ECO:0000256" key="1">
    <source>
        <dbReference type="SAM" id="MobiDB-lite"/>
    </source>
</evidence>
<dbReference type="InParanoid" id="A0A024FW11"/>
<gene>
    <name evidence="2" type="ORF">BN9_118450</name>
</gene>
<proteinExistence type="predicted"/>
<reference evidence="2 3" key="1">
    <citation type="submission" date="2012-05" db="EMBL/GenBank/DDBJ databases">
        <title>Recombination and specialization in a pathogen metapopulation.</title>
        <authorList>
            <person name="Gardiner A."/>
            <person name="Kemen E."/>
            <person name="Schultz-Larsen T."/>
            <person name="MacLean D."/>
            <person name="Van Oosterhout C."/>
            <person name="Jones J.D.G."/>
        </authorList>
    </citation>
    <scope>NUCLEOTIDE SEQUENCE [LARGE SCALE GENOMIC DNA]</scope>
    <source>
        <strain evidence="2 3">Ac Nc2</strain>
    </source>
</reference>
<dbReference type="Proteomes" id="UP000053237">
    <property type="component" value="Unassembled WGS sequence"/>
</dbReference>
<sequence length="131" mass="14794">MHVSVPSSSSILKVGLFYDWIAKQACRYLLERLMLELKVPTKTVSAETWELIVGSDLHPNVYIQLEKSNAIHQVRFWNDPRFCAHTPKKTTKMKGFLPRCYGDKPSSSTPDTSTPDTESSTEVYLITSSIA</sequence>
<accession>A0A024FW11</accession>
<keyword evidence="3" id="KW-1185">Reference proteome</keyword>
<feature type="compositionally biased region" description="Low complexity" evidence="1">
    <location>
        <begin position="105"/>
        <end position="121"/>
    </location>
</feature>
<evidence type="ECO:0000313" key="2">
    <source>
        <dbReference type="EMBL" id="CCI10849.1"/>
    </source>
</evidence>
<protein>
    <submittedName>
        <fullName evidence="2">Uncharacterized protein</fullName>
    </submittedName>
</protein>
<evidence type="ECO:0000313" key="3">
    <source>
        <dbReference type="Proteomes" id="UP000053237"/>
    </source>
</evidence>
<feature type="region of interest" description="Disordered" evidence="1">
    <location>
        <begin position="101"/>
        <end position="121"/>
    </location>
</feature>
<comment type="caution">
    <text evidence="2">The sequence shown here is derived from an EMBL/GenBank/DDBJ whole genome shotgun (WGS) entry which is preliminary data.</text>
</comment>
<dbReference type="AlphaFoldDB" id="A0A024FW11"/>